<comment type="similarity">
    <text evidence="1">Belongs to the peptidase S33 family.</text>
</comment>
<evidence type="ECO:0000256" key="3">
    <source>
        <dbReference type="PIRSR" id="PIRSR001112-1"/>
    </source>
</evidence>
<dbReference type="PANTHER" id="PTHR21661">
    <property type="entry name" value="EPOXIDE HYDROLASE 1-RELATED"/>
    <property type="match status" value="1"/>
</dbReference>
<dbReference type="EMBL" id="MCGR01000066">
    <property type="protein sequence ID" value="ORY64618.1"/>
    <property type="molecule type" value="Genomic_DNA"/>
</dbReference>
<dbReference type="STRING" id="106004.A0A1Y2DZ84"/>
<dbReference type="OrthoDB" id="7130006at2759"/>
<dbReference type="Proteomes" id="UP000193467">
    <property type="component" value="Unassembled WGS sequence"/>
</dbReference>
<feature type="active site" description="Proton donor" evidence="3">
    <location>
        <position position="340"/>
    </location>
</feature>
<dbReference type="InterPro" id="IPR016292">
    <property type="entry name" value="Epoxide_hydrolase"/>
</dbReference>
<dbReference type="PRINTS" id="PR00412">
    <property type="entry name" value="EPOXHYDRLASE"/>
</dbReference>
<proteinExistence type="inferred from homology"/>
<evidence type="ECO:0000256" key="2">
    <source>
        <dbReference type="ARBA" id="ARBA00022801"/>
    </source>
</evidence>
<dbReference type="InterPro" id="IPR029058">
    <property type="entry name" value="AB_hydrolase_fold"/>
</dbReference>
<feature type="active site" description="Proton acceptor" evidence="3">
    <location>
        <position position="396"/>
    </location>
</feature>
<feature type="domain" description="Epoxide hydrolase N-terminal" evidence="4">
    <location>
        <begin position="12"/>
        <end position="123"/>
    </location>
</feature>
<dbReference type="Gene3D" id="3.40.50.1820">
    <property type="entry name" value="alpha/beta hydrolase"/>
    <property type="match status" value="1"/>
</dbReference>
<dbReference type="InterPro" id="IPR000639">
    <property type="entry name" value="Epox_hydrolase-like"/>
</dbReference>
<dbReference type="InParanoid" id="A0A1Y2DZ84"/>
<evidence type="ECO:0000256" key="1">
    <source>
        <dbReference type="ARBA" id="ARBA00010088"/>
    </source>
</evidence>
<dbReference type="PANTHER" id="PTHR21661:SF39">
    <property type="entry name" value="HYDROLASE, PUTATIVE (AFU_ORTHOLOGUE AFUA_3G08960)-RELATED"/>
    <property type="match status" value="1"/>
</dbReference>
<evidence type="ECO:0000313" key="6">
    <source>
        <dbReference type="Proteomes" id="UP000193467"/>
    </source>
</evidence>
<feature type="active site" description="Nucleophile" evidence="3">
    <location>
        <position position="188"/>
    </location>
</feature>
<evidence type="ECO:0000313" key="5">
    <source>
        <dbReference type="EMBL" id="ORY64618.1"/>
    </source>
</evidence>
<evidence type="ECO:0000259" key="4">
    <source>
        <dbReference type="Pfam" id="PF06441"/>
    </source>
</evidence>
<name>A0A1Y2DZ84_9BASI</name>
<dbReference type="Pfam" id="PF06441">
    <property type="entry name" value="EHN"/>
    <property type="match status" value="1"/>
</dbReference>
<reference evidence="5 6" key="1">
    <citation type="submission" date="2016-07" db="EMBL/GenBank/DDBJ databases">
        <title>Pervasive Adenine N6-methylation of Active Genes in Fungi.</title>
        <authorList>
            <consortium name="DOE Joint Genome Institute"/>
            <person name="Mondo S.J."/>
            <person name="Dannebaum R.O."/>
            <person name="Kuo R.C."/>
            <person name="Labutti K."/>
            <person name="Haridas S."/>
            <person name="Kuo A."/>
            <person name="Salamov A."/>
            <person name="Ahrendt S.R."/>
            <person name="Lipzen A."/>
            <person name="Sullivan W."/>
            <person name="Andreopoulos W.B."/>
            <person name="Clum A."/>
            <person name="Lindquist E."/>
            <person name="Daum C."/>
            <person name="Ramamoorthy G.K."/>
            <person name="Gryganskyi A."/>
            <person name="Culley D."/>
            <person name="Magnuson J.K."/>
            <person name="James T.Y."/>
            <person name="O'Malley M.A."/>
            <person name="Stajich J.E."/>
            <person name="Spatafora J.W."/>
            <person name="Visel A."/>
            <person name="Grigoriev I.V."/>
        </authorList>
    </citation>
    <scope>NUCLEOTIDE SEQUENCE [LARGE SCALE GENOMIC DNA]</scope>
    <source>
        <strain evidence="5 6">62-1032</strain>
    </source>
</reference>
<dbReference type="AlphaFoldDB" id="A0A1Y2DZ84"/>
<dbReference type="GO" id="GO:0004301">
    <property type="term" value="F:epoxide hydrolase activity"/>
    <property type="evidence" value="ECO:0007669"/>
    <property type="project" value="TreeGrafter"/>
</dbReference>
<comment type="caution">
    <text evidence="5">The sequence shown here is derived from an EMBL/GenBank/DDBJ whole genome shotgun (WGS) entry which is preliminary data.</text>
</comment>
<dbReference type="PIRSF" id="PIRSF001112">
    <property type="entry name" value="Epoxide_hydrolase"/>
    <property type="match status" value="1"/>
</dbReference>
<sequence>MSVRANATLTLTPFTPSFADSELQGLKVKLKQCRDELPEATYASKQRKYGIEHSSMEELLAYWEEDFDWRKRETHINSVDHYTTNVEDEGDTFKIHLVAHFSSDPDAIPLLLNHGWPGSLLEYIDTIKILQNSTTPSFHLICPNQVGYGWSSGPPLDRGFGMYEMARILDKLMVGLGFGSGYAVQGGDIGSVIARIMSVKYEGCKAINLNYLPLLPPSSIVSNYIPTASQWLPSALSNAITTVTSPLLGTPATHGLTQLEIFNAQKAYRFASDGRAYGVLQGTRPGTAGIIMQSSPTALLAWLAEKFRDWVDEELSKDEILETVTVWWLLGTYPKAIYAYSELTTGVGGWHRDPALYLNKPFGFSSFAKEIASAPKVWAAQTGNLVYYNYIEKGGHFAALEQPALFAKEMQDCFGAIFPRTQ</sequence>
<keyword evidence="6" id="KW-1185">Reference proteome</keyword>
<keyword evidence="2 5" id="KW-0378">Hydrolase</keyword>
<dbReference type="SUPFAM" id="SSF53474">
    <property type="entry name" value="alpha/beta-Hydrolases"/>
    <property type="match status" value="1"/>
</dbReference>
<organism evidence="5 6">
    <name type="scientific">Leucosporidium creatinivorum</name>
    <dbReference type="NCBI Taxonomy" id="106004"/>
    <lineage>
        <taxon>Eukaryota</taxon>
        <taxon>Fungi</taxon>
        <taxon>Dikarya</taxon>
        <taxon>Basidiomycota</taxon>
        <taxon>Pucciniomycotina</taxon>
        <taxon>Microbotryomycetes</taxon>
        <taxon>Leucosporidiales</taxon>
        <taxon>Leucosporidium</taxon>
    </lineage>
</organism>
<accession>A0A1Y2DZ84</accession>
<dbReference type="GO" id="GO:0097176">
    <property type="term" value="P:epoxide metabolic process"/>
    <property type="evidence" value="ECO:0007669"/>
    <property type="project" value="TreeGrafter"/>
</dbReference>
<gene>
    <name evidence="5" type="ORF">BCR35DRAFT_295230</name>
</gene>
<protein>
    <submittedName>
        <fullName evidence="5">Epoxide hydrolase</fullName>
    </submittedName>
</protein>
<dbReference type="InterPro" id="IPR010497">
    <property type="entry name" value="Epoxide_hydro_N"/>
</dbReference>